<organism evidence="1 2">
    <name type="scientific">Noviherbaspirillum album</name>
    <dbReference type="NCBI Taxonomy" id="3080276"/>
    <lineage>
        <taxon>Bacteria</taxon>
        <taxon>Pseudomonadati</taxon>
        <taxon>Pseudomonadota</taxon>
        <taxon>Betaproteobacteria</taxon>
        <taxon>Burkholderiales</taxon>
        <taxon>Oxalobacteraceae</taxon>
        <taxon>Noviherbaspirillum</taxon>
    </lineage>
</organism>
<evidence type="ECO:0000313" key="2">
    <source>
        <dbReference type="Proteomes" id="UP001352263"/>
    </source>
</evidence>
<keyword evidence="2" id="KW-1185">Reference proteome</keyword>
<name>A0ABU6JBS8_9BURK</name>
<dbReference type="RefSeq" id="WP_326507490.1">
    <property type="nucleotide sequence ID" value="NZ_JAWIIV010000013.1"/>
</dbReference>
<protein>
    <submittedName>
        <fullName evidence="1">Uncharacterized protein</fullName>
    </submittedName>
</protein>
<reference evidence="1 2" key="1">
    <citation type="submission" date="2023-10" db="EMBL/GenBank/DDBJ databases">
        <title>Noviherbaspirillum sp. CPCC 100848 genome assembly.</title>
        <authorList>
            <person name="Li X.Y."/>
            <person name="Fang X.M."/>
        </authorList>
    </citation>
    <scope>NUCLEOTIDE SEQUENCE [LARGE SCALE GENOMIC DNA]</scope>
    <source>
        <strain evidence="1 2">CPCC 100848</strain>
    </source>
</reference>
<dbReference type="Proteomes" id="UP001352263">
    <property type="component" value="Unassembled WGS sequence"/>
</dbReference>
<evidence type="ECO:0000313" key="1">
    <source>
        <dbReference type="EMBL" id="MEC4720775.1"/>
    </source>
</evidence>
<dbReference type="EMBL" id="JAWIIV010000013">
    <property type="protein sequence ID" value="MEC4720775.1"/>
    <property type="molecule type" value="Genomic_DNA"/>
</dbReference>
<proteinExistence type="predicted"/>
<accession>A0ABU6JBS8</accession>
<comment type="caution">
    <text evidence="1">The sequence shown here is derived from an EMBL/GenBank/DDBJ whole genome shotgun (WGS) entry which is preliminary data.</text>
</comment>
<sequence>MACGIGNAWATAPRSFFYRTEIIIGDGGTAEVIAVGSISRSGSREKTTALCTGTADAVPVFFKLINNFQIIVKNPSPRPCILKDAFYRNGKYFAHIFIKILDMAEGGGTVVTSLRPDSRRRQIAENRSSADNLQLRRVLRAIAV</sequence>
<gene>
    <name evidence="1" type="ORF">RY831_16545</name>
</gene>